<dbReference type="EMBL" id="AZIM01001673">
    <property type="protein sequence ID" value="ETE66055.1"/>
    <property type="molecule type" value="Genomic_DNA"/>
</dbReference>
<sequence length="485" mass="55993">MKDPYWTRVFGNNLAADVTGQWNSSPAPRPKKMAKRLEAVLFYPRKHSPPSLQILFRASGQSDFSVVIHQPSPPSKRSHGATSGGGTPSGKRLTAIKDESSSAFCPGSSCHIEASDSLLQLVLRDCAETSRLCRKEKCNLQSTFFPPFQQPLLKPSGLSLRFIHQRHVNFAKEYLLSRIQLIRIFFADETKRVFRSFHPKRVQAITERVLQRQHQRPRSWEVEHPPFCFPPPTMRAPWGTVNPHISLGIISNEAMHVSCVRGSVLKTSGLYITPSLPESYLLSSYRHIARTHKLQGLRKIEFSSMAFNESNSGLIRSLWNVSIRFTYLERRNILFSNFSRFWLPCKKVKVLQTRKSQEGRFLSLVSFSLLKKKEGRERKRKRERKKLRKRETERKTENERERKRKEGRKTKRKEGKKEGKKEVKKERRRKICSSLEGRPLKVGNHIAECVENPMGSGLGRVSAALRYLNIIEFNLSFPHFQTGWD</sequence>
<dbReference type="Proteomes" id="UP000018936">
    <property type="component" value="Unassembled WGS sequence"/>
</dbReference>
<feature type="region of interest" description="Disordered" evidence="1">
    <location>
        <begin position="66"/>
        <end position="93"/>
    </location>
</feature>
<feature type="compositionally biased region" description="Basic and acidic residues" evidence="1">
    <location>
        <begin position="390"/>
        <end position="401"/>
    </location>
</feature>
<gene>
    <name evidence="2" type="ORF">L345_08170</name>
</gene>
<evidence type="ECO:0000256" key="1">
    <source>
        <dbReference type="SAM" id="MobiDB-lite"/>
    </source>
</evidence>
<comment type="caution">
    <text evidence="2">The sequence shown here is derived from an EMBL/GenBank/DDBJ whole genome shotgun (WGS) entry which is preliminary data.</text>
</comment>
<proteinExistence type="predicted"/>
<feature type="non-terminal residue" evidence="2">
    <location>
        <position position="1"/>
    </location>
</feature>
<evidence type="ECO:0000313" key="3">
    <source>
        <dbReference type="Proteomes" id="UP000018936"/>
    </source>
</evidence>
<dbReference type="AlphaFoldDB" id="V8NVF7"/>
<feature type="compositionally biased region" description="Basic and acidic residues" evidence="1">
    <location>
        <begin position="415"/>
        <end position="425"/>
    </location>
</feature>
<feature type="region of interest" description="Disordered" evidence="1">
    <location>
        <begin position="375"/>
        <end position="429"/>
    </location>
</feature>
<feature type="compositionally biased region" description="Basic residues" evidence="1">
    <location>
        <begin position="402"/>
        <end position="414"/>
    </location>
</feature>
<protein>
    <submittedName>
        <fullName evidence="2">Uncharacterized protein</fullName>
    </submittedName>
</protein>
<keyword evidence="3" id="KW-1185">Reference proteome</keyword>
<reference evidence="2 3" key="1">
    <citation type="journal article" date="2013" name="Proc. Natl. Acad. Sci. U.S.A.">
        <title>The king cobra genome reveals dynamic gene evolution and adaptation in the snake venom system.</title>
        <authorList>
            <person name="Vonk F.J."/>
            <person name="Casewell N.R."/>
            <person name="Henkel C.V."/>
            <person name="Heimberg A.M."/>
            <person name="Jansen H.J."/>
            <person name="McCleary R.J."/>
            <person name="Kerkkamp H.M."/>
            <person name="Vos R.A."/>
            <person name="Guerreiro I."/>
            <person name="Calvete J.J."/>
            <person name="Wuster W."/>
            <person name="Woods A.E."/>
            <person name="Logan J.M."/>
            <person name="Harrison R.A."/>
            <person name="Castoe T.A."/>
            <person name="de Koning A.P."/>
            <person name="Pollock D.D."/>
            <person name="Yandell M."/>
            <person name="Calderon D."/>
            <person name="Renjifo C."/>
            <person name="Currier R.B."/>
            <person name="Salgado D."/>
            <person name="Pla D."/>
            <person name="Sanz L."/>
            <person name="Hyder A.S."/>
            <person name="Ribeiro J.M."/>
            <person name="Arntzen J.W."/>
            <person name="van den Thillart G.E."/>
            <person name="Boetzer M."/>
            <person name="Pirovano W."/>
            <person name="Dirks R.P."/>
            <person name="Spaink H.P."/>
            <person name="Duboule D."/>
            <person name="McGlinn E."/>
            <person name="Kini R.M."/>
            <person name="Richardson M.K."/>
        </authorList>
    </citation>
    <scope>NUCLEOTIDE SEQUENCE</scope>
    <source>
        <tissue evidence="2">Blood</tissue>
    </source>
</reference>
<feature type="compositionally biased region" description="Basic residues" evidence="1">
    <location>
        <begin position="378"/>
        <end position="389"/>
    </location>
</feature>
<name>V8NVF7_OPHHA</name>
<evidence type="ECO:0000313" key="2">
    <source>
        <dbReference type="EMBL" id="ETE66055.1"/>
    </source>
</evidence>
<accession>V8NVF7</accession>
<organism evidence="2 3">
    <name type="scientific">Ophiophagus hannah</name>
    <name type="common">King cobra</name>
    <name type="synonym">Naja hannah</name>
    <dbReference type="NCBI Taxonomy" id="8665"/>
    <lineage>
        <taxon>Eukaryota</taxon>
        <taxon>Metazoa</taxon>
        <taxon>Chordata</taxon>
        <taxon>Craniata</taxon>
        <taxon>Vertebrata</taxon>
        <taxon>Euteleostomi</taxon>
        <taxon>Lepidosauria</taxon>
        <taxon>Squamata</taxon>
        <taxon>Bifurcata</taxon>
        <taxon>Unidentata</taxon>
        <taxon>Episquamata</taxon>
        <taxon>Toxicofera</taxon>
        <taxon>Serpentes</taxon>
        <taxon>Colubroidea</taxon>
        <taxon>Elapidae</taxon>
        <taxon>Elapinae</taxon>
        <taxon>Ophiophagus</taxon>
    </lineage>
</organism>